<keyword evidence="1" id="KW-0812">Transmembrane</keyword>
<keyword evidence="3" id="KW-1185">Reference proteome</keyword>
<gene>
    <name evidence="2" type="ORF">SLAV_05675</name>
</gene>
<dbReference type="EMBL" id="CP024985">
    <property type="protein sequence ID" value="ATZ23040.1"/>
    <property type="molecule type" value="Genomic_DNA"/>
</dbReference>
<keyword evidence="1" id="KW-1133">Transmembrane helix</keyword>
<dbReference type="RefSeq" id="WP_030229863.1">
    <property type="nucleotide sequence ID" value="NZ_CP024985.1"/>
</dbReference>
<evidence type="ECO:0000313" key="3">
    <source>
        <dbReference type="Proteomes" id="UP000231791"/>
    </source>
</evidence>
<dbReference type="Proteomes" id="UP000231791">
    <property type="component" value="Chromosome"/>
</dbReference>
<feature type="transmembrane region" description="Helical" evidence="1">
    <location>
        <begin position="43"/>
        <end position="60"/>
    </location>
</feature>
<name>A0A2K8PA97_STRLA</name>
<reference evidence="2 3" key="1">
    <citation type="submission" date="2017-11" db="EMBL/GenBank/DDBJ databases">
        <title>Complete genome sequence of Streptomyces lavendulae subsp. lavendulae CCM 3239 (formerly 'Streptomyces aureofaciens CCM 3239'), the producer of the angucycline-type antibiotic auricin.</title>
        <authorList>
            <person name="Busche T."/>
            <person name="Novakova R."/>
            <person name="Al'Dilaimi A."/>
            <person name="Homerova D."/>
            <person name="Feckova L."/>
            <person name="Rezuchova B."/>
            <person name="Mingyar E."/>
            <person name="Csolleiova D."/>
            <person name="Bekeova C."/>
            <person name="Winkler A."/>
            <person name="Sevcikova B."/>
            <person name="Kalinowski J."/>
            <person name="Kormanec J."/>
            <person name="Ruckert C."/>
        </authorList>
    </citation>
    <scope>NUCLEOTIDE SEQUENCE [LARGE SCALE GENOMIC DNA]</scope>
    <source>
        <strain evidence="2 3">CCM 3239</strain>
    </source>
</reference>
<proteinExistence type="predicted"/>
<evidence type="ECO:0000256" key="1">
    <source>
        <dbReference type="SAM" id="Phobius"/>
    </source>
</evidence>
<sequence length="71" mass="7643">MRIADTHNAWSLPPWTRSGVLPLVVIIVVCVFGSAITGHAADALAVVVTVLLTVTTEELVRAAMRHRLRVA</sequence>
<dbReference type="KEGG" id="slx:SLAV_05675"/>
<keyword evidence="1" id="KW-0472">Membrane</keyword>
<dbReference type="AlphaFoldDB" id="A0A2K8PA97"/>
<evidence type="ECO:0000313" key="2">
    <source>
        <dbReference type="EMBL" id="ATZ23040.1"/>
    </source>
</evidence>
<dbReference type="GeneID" id="49389087"/>
<protein>
    <submittedName>
        <fullName evidence="2">Uncharacterized protein</fullName>
    </submittedName>
</protein>
<organism evidence="2 3">
    <name type="scientific">Streptomyces lavendulae subsp. lavendulae</name>
    <dbReference type="NCBI Taxonomy" id="58340"/>
    <lineage>
        <taxon>Bacteria</taxon>
        <taxon>Bacillati</taxon>
        <taxon>Actinomycetota</taxon>
        <taxon>Actinomycetes</taxon>
        <taxon>Kitasatosporales</taxon>
        <taxon>Streptomycetaceae</taxon>
        <taxon>Streptomyces</taxon>
    </lineage>
</organism>
<accession>A0A2K8PA97</accession>